<evidence type="ECO:0000256" key="9">
    <source>
        <dbReference type="ARBA" id="ARBA00023204"/>
    </source>
</evidence>
<evidence type="ECO:0000256" key="5">
    <source>
        <dbReference type="ARBA" id="ARBA00022723"/>
    </source>
</evidence>
<reference evidence="12" key="1">
    <citation type="submission" date="2022-08" db="EMBL/GenBank/DDBJ databases">
        <authorList>
            <consortium name="DOE Joint Genome Institute"/>
            <person name="Min B."/>
            <person name="Riley R."/>
            <person name="Sierra-Patev S."/>
            <person name="Naranjo-Ortiz M."/>
            <person name="Looney B."/>
            <person name="Konkel Z."/>
            <person name="Slot J.C."/>
            <person name="Sakamoto Y."/>
            <person name="Steenwyk J.L."/>
            <person name="Rokas A."/>
            <person name="Carro J."/>
            <person name="Camarero S."/>
            <person name="Ferreira P."/>
            <person name="Molpeceres G."/>
            <person name="Ruiz-Duenas F.J."/>
            <person name="Serrano A."/>
            <person name="Henrissat B."/>
            <person name="Drula E."/>
            <person name="Hughes K.W."/>
            <person name="Mata J.L."/>
            <person name="Ishikawa N.K."/>
            <person name="Vargas-Isla R."/>
            <person name="Ushijima S."/>
            <person name="Smith C.A."/>
            <person name="Ahrendt S."/>
            <person name="Andreopoulos W."/>
            <person name="He G."/>
            <person name="Labutti K."/>
            <person name="Lipzen A."/>
            <person name="Ng V."/>
            <person name="Sandor L."/>
            <person name="Barry K."/>
            <person name="Martinez A.T."/>
            <person name="Xiao Y."/>
            <person name="Gibbons J.G."/>
            <person name="Terashima K."/>
            <person name="Hibbett D.S."/>
            <person name="Grigoriev I.V."/>
        </authorList>
    </citation>
    <scope>NUCLEOTIDE SEQUENCE</scope>
    <source>
        <strain evidence="12">TFB9207</strain>
    </source>
</reference>
<evidence type="ECO:0000256" key="2">
    <source>
        <dbReference type="ARBA" id="ARBA00001946"/>
    </source>
</evidence>
<comment type="caution">
    <text evidence="12">The sequence shown here is derived from an EMBL/GenBank/DDBJ whole genome shotgun (WGS) entry which is preliminary data.</text>
</comment>
<accession>A0AA38UFG8</accession>
<evidence type="ECO:0000256" key="1">
    <source>
        <dbReference type="ARBA" id="ARBA00001936"/>
    </source>
</evidence>
<name>A0AA38UFG8_9AGAR</name>
<organism evidence="12 13">
    <name type="scientific">Lentinula raphanica</name>
    <dbReference type="NCBI Taxonomy" id="153919"/>
    <lineage>
        <taxon>Eukaryota</taxon>
        <taxon>Fungi</taxon>
        <taxon>Dikarya</taxon>
        <taxon>Basidiomycota</taxon>
        <taxon>Agaricomycotina</taxon>
        <taxon>Agaricomycetes</taxon>
        <taxon>Agaricomycetidae</taxon>
        <taxon>Agaricales</taxon>
        <taxon>Marasmiineae</taxon>
        <taxon>Omphalotaceae</taxon>
        <taxon>Lentinula</taxon>
    </lineage>
</organism>
<evidence type="ECO:0000256" key="3">
    <source>
        <dbReference type="ARBA" id="ARBA00004322"/>
    </source>
</evidence>
<dbReference type="GO" id="GO:0003697">
    <property type="term" value="F:single-stranded DNA binding"/>
    <property type="evidence" value="ECO:0007669"/>
    <property type="project" value="TreeGrafter"/>
</dbReference>
<dbReference type="GO" id="GO:0005737">
    <property type="term" value="C:cytoplasm"/>
    <property type="evidence" value="ECO:0007669"/>
    <property type="project" value="TreeGrafter"/>
</dbReference>
<dbReference type="InterPro" id="IPR005135">
    <property type="entry name" value="Endo/exonuclease/phosphatase"/>
</dbReference>
<dbReference type="Proteomes" id="UP001163846">
    <property type="component" value="Unassembled WGS sequence"/>
</dbReference>
<evidence type="ECO:0000256" key="4">
    <source>
        <dbReference type="ARBA" id="ARBA00022722"/>
    </source>
</evidence>
<evidence type="ECO:0000256" key="7">
    <source>
        <dbReference type="ARBA" id="ARBA00022801"/>
    </source>
</evidence>
<dbReference type="GO" id="GO:0004519">
    <property type="term" value="F:endonuclease activity"/>
    <property type="evidence" value="ECO:0007669"/>
    <property type="project" value="UniProtKB-KW"/>
</dbReference>
<comment type="subcellular location">
    <subcellularLocation>
        <location evidence="3">Nucleus</location>
        <location evidence="3">PML body</location>
    </subcellularLocation>
</comment>
<evidence type="ECO:0000256" key="8">
    <source>
        <dbReference type="ARBA" id="ARBA00022842"/>
    </source>
</evidence>
<dbReference type="EMBL" id="MU806137">
    <property type="protein sequence ID" value="KAJ3839281.1"/>
    <property type="molecule type" value="Genomic_DNA"/>
</dbReference>
<dbReference type="SUPFAM" id="SSF56219">
    <property type="entry name" value="DNase I-like"/>
    <property type="match status" value="1"/>
</dbReference>
<keyword evidence="12" id="KW-0255">Endonuclease</keyword>
<dbReference type="GO" id="GO:0046872">
    <property type="term" value="F:metal ion binding"/>
    <property type="evidence" value="ECO:0007669"/>
    <property type="project" value="UniProtKB-KW"/>
</dbReference>
<dbReference type="AlphaFoldDB" id="A0AA38UFG8"/>
<keyword evidence="4" id="KW-0540">Nuclease</keyword>
<dbReference type="GO" id="GO:0070260">
    <property type="term" value="F:5'-tyrosyl-DNA phosphodiesterase activity"/>
    <property type="evidence" value="ECO:0007669"/>
    <property type="project" value="TreeGrafter"/>
</dbReference>
<gene>
    <name evidence="12" type="ORF">F5878DRAFT_582003</name>
</gene>
<keyword evidence="8" id="KW-0460">Magnesium</keyword>
<keyword evidence="9" id="KW-0234">DNA repair</keyword>
<feature type="domain" description="Endonuclease/exonuclease/phosphatase" evidence="11">
    <location>
        <begin position="49"/>
        <end position="307"/>
    </location>
</feature>
<keyword evidence="6" id="KW-0227">DNA damage</keyword>
<protein>
    <submittedName>
        <fullName evidence="12">Endonuclease/exonuclease/phosphatase</fullName>
    </submittedName>
</protein>
<sequence>MSYHYDDPTFQSHRLFSLKFYAYNNRRNQWKHCKRDTEKRPLHHDVSIITWNVDFMNRRVEDRMNGVIDHLRRVVLKGRTLKPCVILLQEVHHNALGVLLAHPWIRKHFFITPIDEQKWPHSATYGNVTLIERSITIHEASILFYEPTTAMFRTALVTDIKLAPLQPELYEGRRDLIIRIINTHLESTMEARSPEYRAAQLAICVELLKMEVPAAYGGIIGGDFNAIDEDSAEQVRAHGLVDPYESSELSDPTKSHTWGFHEKRPSQFPTCRMDKIVFTPRGDIMVESPEVFGQDAKTEDDEWVSDHYGLLTTLSV</sequence>
<comment type="cofactor">
    <cofactor evidence="2">
        <name>Mg(2+)</name>
        <dbReference type="ChEBI" id="CHEBI:18420"/>
    </cofactor>
</comment>
<keyword evidence="5" id="KW-0479">Metal-binding</keyword>
<dbReference type="Gene3D" id="3.60.10.10">
    <property type="entry name" value="Endonuclease/exonuclease/phosphatase"/>
    <property type="match status" value="1"/>
</dbReference>
<dbReference type="CDD" id="cd09080">
    <property type="entry name" value="TDP2"/>
    <property type="match status" value="1"/>
</dbReference>
<keyword evidence="10" id="KW-0539">Nucleus</keyword>
<evidence type="ECO:0000313" key="13">
    <source>
        <dbReference type="Proteomes" id="UP001163846"/>
    </source>
</evidence>
<proteinExistence type="predicted"/>
<evidence type="ECO:0000256" key="10">
    <source>
        <dbReference type="ARBA" id="ARBA00023242"/>
    </source>
</evidence>
<keyword evidence="13" id="KW-1185">Reference proteome</keyword>
<dbReference type="PANTHER" id="PTHR15822:SF4">
    <property type="entry name" value="TYROSYL-DNA PHOSPHODIESTERASE 2"/>
    <property type="match status" value="1"/>
</dbReference>
<keyword evidence="7" id="KW-0378">Hydrolase</keyword>
<comment type="cofactor">
    <cofactor evidence="1">
        <name>Mn(2+)</name>
        <dbReference type="ChEBI" id="CHEBI:29035"/>
    </cofactor>
</comment>
<dbReference type="InterPro" id="IPR036691">
    <property type="entry name" value="Endo/exonu/phosph_ase_sf"/>
</dbReference>
<dbReference type="InterPro" id="IPR051547">
    <property type="entry name" value="TDP2-like"/>
</dbReference>
<dbReference type="Pfam" id="PF03372">
    <property type="entry name" value="Exo_endo_phos"/>
    <property type="match status" value="1"/>
</dbReference>
<evidence type="ECO:0000313" key="12">
    <source>
        <dbReference type="EMBL" id="KAJ3839281.1"/>
    </source>
</evidence>
<evidence type="ECO:0000256" key="6">
    <source>
        <dbReference type="ARBA" id="ARBA00022763"/>
    </source>
</evidence>
<dbReference type="GO" id="GO:0006302">
    <property type="term" value="P:double-strand break repair"/>
    <property type="evidence" value="ECO:0007669"/>
    <property type="project" value="TreeGrafter"/>
</dbReference>
<evidence type="ECO:0000259" key="11">
    <source>
        <dbReference type="Pfam" id="PF03372"/>
    </source>
</evidence>
<dbReference type="PANTHER" id="PTHR15822">
    <property type="entry name" value="TRAF AND TNF RECEPTOR-ASSOCIATED PROTEIN"/>
    <property type="match status" value="1"/>
</dbReference>